<comment type="caution">
    <text evidence="1">The sequence shown here is derived from an EMBL/GenBank/DDBJ whole genome shotgun (WGS) entry which is preliminary data.</text>
</comment>
<keyword evidence="2" id="KW-1185">Reference proteome</keyword>
<proteinExistence type="predicted"/>
<dbReference type="AlphaFoldDB" id="A0AAV7MBU3"/>
<organism evidence="1 2">
    <name type="scientific">Pleurodeles waltl</name>
    <name type="common">Iberian ribbed newt</name>
    <dbReference type="NCBI Taxonomy" id="8319"/>
    <lineage>
        <taxon>Eukaryota</taxon>
        <taxon>Metazoa</taxon>
        <taxon>Chordata</taxon>
        <taxon>Craniata</taxon>
        <taxon>Vertebrata</taxon>
        <taxon>Euteleostomi</taxon>
        <taxon>Amphibia</taxon>
        <taxon>Batrachia</taxon>
        <taxon>Caudata</taxon>
        <taxon>Salamandroidea</taxon>
        <taxon>Salamandridae</taxon>
        <taxon>Pleurodelinae</taxon>
        <taxon>Pleurodeles</taxon>
    </lineage>
</organism>
<dbReference type="EMBL" id="JANPWB010000014">
    <property type="protein sequence ID" value="KAJ1100629.1"/>
    <property type="molecule type" value="Genomic_DNA"/>
</dbReference>
<evidence type="ECO:0000313" key="2">
    <source>
        <dbReference type="Proteomes" id="UP001066276"/>
    </source>
</evidence>
<sequence length="140" mass="15568">MGKPLAYNTRQKVTQDVIISIKDNQGQIVRGYLSVLNVFKDYYSEFYQQESQPSCDLGERISQYLSKTPGLRLLADESCQLATPITLDEITAALGSLPNGKATGPDMIPMYFFKFFLGELEDDILALFKSVEDGVQVLGS</sequence>
<protein>
    <submittedName>
        <fullName evidence="1">Uncharacterized protein</fullName>
    </submittedName>
</protein>
<name>A0AAV7MBU3_PLEWA</name>
<accession>A0AAV7MBU3</accession>
<reference evidence="1" key="1">
    <citation type="journal article" date="2022" name="bioRxiv">
        <title>Sequencing and chromosome-scale assembly of the giantPleurodeles waltlgenome.</title>
        <authorList>
            <person name="Brown T."/>
            <person name="Elewa A."/>
            <person name="Iarovenko S."/>
            <person name="Subramanian E."/>
            <person name="Araus A.J."/>
            <person name="Petzold A."/>
            <person name="Susuki M."/>
            <person name="Suzuki K.-i.T."/>
            <person name="Hayashi T."/>
            <person name="Toyoda A."/>
            <person name="Oliveira C."/>
            <person name="Osipova E."/>
            <person name="Leigh N.D."/>
            <person name="Simon A."/>
            <person name="Yun M.H."/>
        </authorList>
    </citation>
    <scope>NUCLEOTIDE SEQUENCE</scope>
    <source>
        <strain evidence="1">20211129_DDA</strain>
        <tissue evidence="1">Liver</tissue>
    </source>
</reference>
<evidence type="ECO:0000313" key="1">
    <source>
        <dbReference type="EMBL" id="KAJ1100629.1"/>
    </source>
</evidence>
<dbReference type="Proteomes" id="UP001066276">
    <property type="component" value="Chromosome 10"/>
</dbReference>
<gene>
    <name evidence="1" type="ORF">NDU88_005710</name>
</gene>